<dbReference type="Pfam" id="PF11751">
    <property type="entry name" value="PorP_SprF"/>
    <property type="match status" value="1"/>
</dbReference>
<dbReference type="PROSITE" id="PS51724">
    <property type="entry name" value="SPOR"/>
    <property type="match status" value="1"/>
</dbReference>
<evidence type="ECO:0000313" key="4">
    <source>
        <dbReference type="Proteomes" id="UP000183257"/>
    </source>
</evidence>
<name>A0A1K1MPP9_9FLAO</name>
<dbReference type="EMBL" id="FPIY01000001">
    <property type="protein sequence ID" value="SFW25013.1"/>
    <property type="molecule type" value="Genomic_DNA"/>
</dbReference>
<dbReference type="AlphaFoldDB" id="A0A1K1MPP9"/>
<dbReference type="Pfam" id="PF05036">
    <property type="entry name" value="SPOR"/>
    <property type="match status" value="1"/>
</dbReference>
<evidence type="ECO:0000259" key="2">
    <source>
        <dbReference type="PROSITE" id="PS51724"/>
    </source>
</evidence>
<accession>A0A1K1MPP9</accession>
<dbReference type="GO" id="GO:0042834">
    <property type="term" value="F:peptidoglycan binding"/>
    <property type="evidence" value="ECO:0007669"/>
    <property type="project" value="InterPro"/>
</dbReference>
<feature type="compositionally biased region" description="Polar residues" evidence="1">
    <location>
        <begin position="397"/>
        <end position="409"/>
    </location>
</feature>
<dbReference type="Proteomes" id="UP000183257">
    <property type="component" value="Unassembled WGS sequence"/>
</dbReference>
<organism evidence="3 4">
    <name type="scientific">Cellulophaga fucicola</name>
    <dbReference type="NCBI Taxonomy" id="76595"/>
    <lineage>
        <taxon>Bacteria</taxon>
        <taxon>Pseudomonadati</taxon>
        <taxon>Bacteroidota</taxon>
        <taxon>Flavobacteriia</taxon>
        <taxon>Flavobacteriales</taxon>
        <taxon>Flavobacteriaceae</taxon>
        <taxon>Cellulophaga</taxon>
    </lineage>
</organism>
<proteinExistence type="predicted"/>
<dbReference type="InterPro" id="IPR007730">
    <property type="entry name" value="SPOR-like_dom"/>
</dbReference>
<evidence type="ECO:0000256" key="1">
    <source>
        <dbReference type="SAM" id="MobiDB-lite"/>
    </source>
</evidence>
<dbReference type="NCBIfam" id="TIGR03519">
    <property type="entry name" value="T9SS_PorP_fam"/>
    <property type="match status" value="1"/>
</dbReference>
<feature type="region of interest" description="Disordered" evidence="1">
    <location>
        <begin position="375"/>
        <end position="409"/>
    </location>
</feature>
<feature type="compositionally biased region" description="Basic residues" evidence="1">
    <location>
        <begin position="430"/>
        <end position="443"/>
    </location>
</feature>
<gene>
    <name evidence="3" type="ORF">SAMN05660313_00775</name>
</gene>
<evidence type="ECO:0000313" key="3">
    <source>
        <dbReference type="EMBL" id="SFW25013.1"/>
    </source>
</evidence>
<dbReference type="STRING" id="76595.SAMN05660313_00775"/>
<feature type="region of interest" description="Disordered" evidence="1">
    <location>
        <begin position="428"/>
        <end position="452"/>
    </location>
</feature>
<reference evidence="4" key="1">
    <citation type="submission" date="2016-11" db="EMBL/GenBank/DDBJ databases">
        <authorList>
            <person name="Varghese N."/>
            <person name="Submissions S."/>
        </authorList>
    </citation>
    <scope>NUCLEOTIDE SEQUENCE [LARGE SCALE GENOMIC DNA]</scope>
    <source>
        <strain evidence="4">DSM 24786</strain>
    </source>
</reference>
<sequence>MLVYVVLSLQAVTAQEATVSENSSNNSYHNQLFFNRFLINPTFSLVRENKSYLNILHRNQYATFDDNVQNYFVGFSSKINDNTAFGIGIYSQWAGVVQEFGFNANYATAVQLGAKSKLTFGANVTYFNEGLDKNRIVAEDNDIQLVDSKKESKLAIQPAITLSVGRFDVGIYAKDLLKYNQTTNAFSTNFNDRSVKASLQYTQPFNATRGLFADARFMPLVQMGKNENGNLSYVGSMLLDLPKYGWLQSTIDNEHGVSMGLGFNLSNKMSLGYLLEKDVMQDNTDLGWNHELSLAYTFKNNGPAFATNDEQNSQDRKIDGIIRNYEEQILALMEDQKRDKERIVALEGGKNSTKMAISSKKREREILALITEQNNLKKKQSNTKESKNSTVAPKATYASTTSTRVPQSKVQDKYNTIVKNFESQSVTLNSKKRKENRNNKRASKNNTVTEETLQEDTNSLAYQNRLILDELILRQDSIENARSAELEKKFETIVRILRNDIKQNINTTAQDVNTVPTTAVAATTTKKVTYQLDANKKDTDKFKKLPLKVVNESDIDGVKSGYYVIANVYKTKKYLDAFVTKLKEQNINAKQFYNKENDLYYVYLADYNYEEEAETAYASNLNGKYQDEKWILKVDNPTFSTSTATASNIYED</sequence>
<keyword evidence="4" id="KW-1185">Reference proteome</keyword>
<dbReference type="InterPro" id="IPR019861">
    <property type="entry name" value="PorP/SprF_Bacteroidetes"/>
</dbReference>
<feature type="domain" description="SPOR" evidence="2">
    <location>
        <begin position="556"/>
        <end position="634"/>
    </location>
</feature>
<protein>
    <submittedName>
        <fullName evidence="3">Type IX secretion system membrane protein, PorP/SprF family</fullName>
    </submittedName>
</protein>